<dbReference type="Gene3D" id="3.40.50.2000">
    <property type="entry name" value="Glycogen Phosphorylase B"/>
    <property type="match status" value="1"/>
</dbReference>
<evidence type="ECO:0000313" key="2">
    <source>
        <dbReference type="EMBL" id="EDM86647.1"/>
    </source>
</evidence>
<dbReference type="SUPFAM" id="SSF53756">
    <property type="entry name" value="UDP-Glycosyltransferase/glycogen phosphorylase"/>
    <property type="match status" value="1"/>
</dbReference>
<reference evidence="2 3" key="1">
    <citation type="submission" date="2007-03" db="EMBL/GenBank/DDBJ databases">
        <authorList>
            <person name="Fulton L."/>
            <person name="Clifton S."/>
            <person name="Fulton B."/>
            <person name="Xu J."/>
            <person name="Minx P."/>
            <person name="Pepin K.H."/>
            <person name="Johnson M."/>
            <person name="Thiruvilangam P."/>
            <person name="Bhonagiri V."/>
            <person name="Nash W.E."/>
            <person name="Mardis E.R."/>
            <person name="Wilson R.K."/>
        </authorList>
    </citation>
    <scope>NUCLEOTIDE SEQUENCE [LARGE SCALE GENOMIC DNA]</scope>
    <source>
        <strain evidence="2 3">ATCC 29174</strain>
    </source>
</reference>
<dbReference type="AlphaFoldDB" id="A5ZUW2"/>
<evidence type="ECO:0000259" key="1">
    <source>
        <dbReference type="Pfam" id="PF13524"/>
    </source>
</evidence>
<reference evidence="2 3" key="2">
    <citation type="submission" date="2007-04" db="EMBL/GenBank/DDBJ databases">
        <title>Draft genome sequence of Ruminococcus obeum (ATCC 29174).</title>
        <authorList>
            <person name="Sudarsanam P."/>
            <person name="Ley R."/>
            <person name="Guruge J."/>
            <person name="Turnbaugh P.J."/>
            <person name="Mahowald M."/>
            <person name="Liep D."/>
            <person name="Gordon J."/>
        </authorList>
    </citation>
    <scope>NUCLEOTIDE SEQUENCE [LARGE SCALE GENOMIC DNA]</scope>
    <source>
        <strain evidence="2 3">ATCC 29174</strain>
    </source>
</reference>
<accession>A5ZUW2</accession>
<organism evidence="2 3">
    <name type="scientific">Blautia obeum ATCC 29174</name>
    <dbReference type="NCBI Taxonomy" id="411459"/>
    <lineage>
        <taxon>Bacteria</taxon>
        <taxon>Bacillati</taxon>
        <taxon>Bacillota</taxon>
        <taxon>Clostridia</taxon>
        <taxon>Lachnospirales</taxon>
        <taxon>Lachnospiraceae</taxon>
        <taxon>Blautia</taxon>
    </lineage>
</organism>
<feature type="domain" description="Spore protein YkvP/CgeB glycosyl transferase-like" evidence="1">
    <location>
        <begin position="195"/>
        <end position="333"/>
    </location>
</feature>
<dbReference type="Pfam" id="PF13524">
    <property type="entry name" value="Glyco_trans_1_2"/>
    <property type="match status" value="1"/>
</dbReference>
<dbReference type="eggNOG" id="COG4641">
    <property type="taxonomic scope" value="Bacteria"/>
</dbReference>
<proteinExistence type="predicted"/>
<comment type="caution">
    <text evidence="2">The sequence shown here is derived from an EMBL/GenBank/DDBJ whole genome shotgun (WGS) entry which is preliminary data.</text>
</comment>
<protein>
    <recommendedName>
        <fullName evidence="1">Spore protein YkvP/CgeB glycosyl transferase-like domain-containing protein</fullName>
    </recommendedName>
</protein>
<dbReference type="Proteomes" id="UP000006002">
    <property type="component" value="Unassembled WGS sequence"/>
</dbReference>
<sequence length="340" mass="39973">MQEMQKNLKEYIEQEFVRRENWAKMPAEIKRAADGRKVWVIKCPATEGEAKFFWGDYYYAVALQKYLERQNIYAIIDNRQDWGCDEEADVVLVLRGKYFYHPDRRNEKCLYIMWNISHPDMISKAEYELYDVVCVGSRHMAEELKDKISVPVVPLLQCTDTEIFCPEGETKKQYNGQYIFIGSTRGVMRDCVYWAADAGVPLHVWGSGWYEMMPEHKDVVDGTFMPNDKLPALYRSAKVTLNDHWKDMLDNQIINNRIFDALACGLPVISDGCDEMKEIFPDAVLYYDTKEEFDACIKKVENDYEAVKAKALEQYDMIKKEYSFERRVEELLEIAEKYKK</sequence>
<dbReference type="InterPro" id="IPR055259">
    <property type="entry name" value="YkvP/CgeB_Glyco_trans-like"/>
</dbReference>
<dbReference type="HOGENOM" id="CLU_920260_0_0_9"/>
<name>A5ZUW2_9FIRM</name>
<gene>
    <name evidence="2" type="ORF">RUMOBE_02797</name>
</gene>
<dbReference type="RefSeq" id="WP_005422496.1">
    <property type="nucleotide sequence ID" value="NZ_DS264298.1"/>
</dbReference>
<dbReference type="EMBL" id="AAVO02000013">
    <property type="protein sequence ID" value="EDM86647.1"/>
    <property type="molecule type" value="Genomic_DNA"/>
</dbReference>
<evidence type="ECO:0000313" key="3">
    <source>
        <dbReference type="Proteomes" id="UP000006002"/>
    </source>
</evidence>